<evidence type="ECO:0000313" key="1">
    <source>
        <dbReference type="EMBL" id="MDL5377692.1"/>
    </source>
</evidence>
<keyword evidence="2" id="KW-1185">Reference proteome</keyword>
<dbReference type="InterPro" id="IPR036412">
    <property type="entry name" value="HAD-like_sf"/>
</dbReference>
<dbReference type="SFLD" id="SFLDG01129">
    <property type="entry name" value="C1.5:_HAD__Beta-PGM__Phosphata"/>
    <property type="match status" value="1"/>
</dbReference>
<dbReference type="SFLD" id="SFLDS00003">
    <property type="entry name" value="Haloacid_Dehalogenase"/>
    <property type="match status" value="1"/>
</dbReference>
<dbReference type="PANTHER" id="PTHR47478:SF1">
    <property type="entry name" value="PYRIMIDINE 5'-NUCLEOTIDASE YJJG"/>
    <property type="match status" value="1"/>
</dbReference>
<sequence>MKRYEAILFDVDDTLLDFKQSEHVALEQLLAAHNVRMTDELKQQYVTINNGLWRAFERGEVGREDVLMGRHTQLFDTLGITIDAHEVEQRYRDHLHNGVHIIDGALELVQTLSEQYPLYIVTNGVTETQFKRLEASGLLPYFKDVFVSDATGSQKPMTPFFDYVFDRVPNVAPERGLIVGDSLTADIAGGRMYGLDTCWYNPHEIAASVETTYEIQDLHELKSILSSSAIDKVGRQ</sequence>
<proteinExistence type="predicted"/>
<dbReference type="EMBL" id="JASWER010000010">
    <property type="protein sequence ID" value="MDL5377692.1"/>
    <property type="molecule type" value="Genomic_DNA"/>
</dbReference>
<dbReference type="InterPro" id="IPR011951">
    <property type="entry name" value="HAD-SF_hydro_IA_YjjG/PynA"/>
</dbReference>
<dbReference type="SFLD" id="SFLDG01135">
    <property type="entry name" value="C1.5.6:_HAD__Beta-PGM__Phospha"/>
    <property type="match status" value="1"/>
</dbReference>
<dbReference type="SUPFAM" id="SSF56784">
    <property type="entry name" value="HAD-like"/>
    <property type="match status" value="1"/>
</dbReference>
<dbReference type="NCBIfam" id="TIGR02254">
    <property type="entry name" value="YjjG_YfnB"/>
    <property type="match status" value="1"/>
</dbReference>
<dbReference type="Gene3D" id="1.10.150.240">
    <property type="entry name" value="Putative phosphatase, domain 2"/>
    <property type="match status" value="1"/>
</dbReference>
<dbReference type="InterPro" id="IPR052550">
    <property type="entry name" value="Pyrimidine_5'-ntase_YjjG"/>
</dbReference>
<dbReference type="Gene3D" id="3.40.50.1000">
    <property type="entry name" value="HAD superfamily/HAD-like"/>
    <property type="match status" value="1"/>
</dbReference>
<dbReference type="RefSeq" id="WP_214833372.1">
    <property type="nucleotide sequence ID" value="NZ_CP183077.1"/>
</dbReference>
<accession>A0ABT7MR78</accession>
<dbReference type="InterPro" id="IPR023198">
    <property type="entry name" value="PGP-like_dom2"/>
</dbReference>
<protein>
    <submittedName>
        <fullName evidence="1">YjjG family noncanonical pyrimidine nucleotidase</fullName>
    </submittedName>
</protein>
<dbReference type="PANTHER" id="PTHR47478">
    <property type="match status" value="1"/>
</dbReference>
<dbReference type="InterPro" id="IPR006439">
    <property type="entry name" value="HAD-SF_hydro_IA"/>
</dbReference>
<dbReference type="Proteomes" id="UP001230807">
    <property type="component" value="Unassembled WGS sequence"/>
</dbReference>
<dbReference type="InterPro" id="IPR023214">
    <property type="entry name" value="HAD_sf"/>
</dbReference>
<gene>
    <name evidence="1" type="ORF">QR695_11850</name>
</gene>
<comment type="caution">
    <text evidence="1">The sequence shown here is derived from an EMBL/GenBank/DDBJ whole genome shotgun (WGS) entry which is preliminary data.</text>
</comment>
<dbReference type="Pfam" id="PF13419">
    <property type="entry name" value="HAD_2"/>
    <property type="match status" value="1"/>
</dbReference>
<evidence type="ECO:0000313" key="2">
    <source>
        <dbReference type="Proteomes" id="UP001230807"/>
    </source>
</evidence>
<dbReference type="CDD" id="cd04305">
    <property type="entry name" value="HAD_Neu5Ac-Pase_like"/>
    <property type="match status" value="1"/>
</dbReference>
<name>A0ABT7MR78_9BACL</name>
<reference evidence="1 2" key="1">
    <citation type="submission" date="2023-06" db="EMBL/GenBank/DDBJ databases">
        <title>Influencing factors and mechanism of Cr(VI) reduction by facultative anaerobic Exiguobacterium sp. PY14.</title>
        <authorList>
            <person name="Zou L."/>
        </authorList>
    </citation>
    <scope>NUCLEOTIDE SEQUENCE [LARGE SCALE GENOMIC DNA]</scope>
    <source>
        <strain evidence="1 2">PY14</strain>
    </source>
</reference>
<organism evidence="1 2">
    <name type="scientific">Exiguobacterium mexicanum</name>
    <dbReference type="NCBI Taxonomy" id="340146"/>
    <lineage>
        <taxon>Bacteria</taxon>
        <taxon>Bacillati</taxon>
        <taxon>Bacillota</taxon>
        <taxon>Bacilli</taxon>
        <taxon>Bacillales</taxon>
        <taxon>Bacillales Family XII. Incertae Sedis</taxon>
        <taxon>Exiguobacterium</taxon>
    </lineage>
</organism>
<dbReference type="InterPro" id="IPR041492">
    <property type="entry name" value="HAD_2"/>
</dbReference>
<dbReference type="NCBIfam" id="TIGR01549">
    <property type="entry name" value="HAD-SF-IA-v1"/>
    <property type="match status" value="1"/>
</dbReference>